<keyword evidence="9" id="KW-0694">RNA-binding</keyword>
<dbReference type="OMA" id="PFYVWDL"/>
<evidence type="ECO:0000259" key="13">
    <source>
        <dbReference type="Pfam" id="PF20259"/>
    </source>
</evidence>
<dbReference type="InterPro" id="IPR046885">
    <property type="entry name" value="MnmA-like_C"/>
</dbReference>
<dbReference type="GO" id="GO:0061708">
    <property type="term" value="F:tRNA-5-taurinomethyluridine 2-sulfurtransferase"/>
    <property type="evidence" value="ECO:0007669"/>
    <property type="project" value="UniProtKB-EC"/>
</dbReference>
<name>A0A553N674_TIGCA</name>
<dbReference type="InterPro" id="IPR004506">
    <property type="entry name" value="MnmA-like"/>
</dbReference>
<dbReference type="SUPFAM" id="SSF52402">
    <property type="entry name" value="Adenine nucleotide alpha hydrolases-like"/>
    <property type="match status" value="1"/>
</dbReference>
<keyword evidence="15" id="KW-1185">Reference proteome</keyword>
<dbReference type="AlphaFoldDB" id="A0A553N674"/>
<evidence type="ECO:0000256" key="10">
    <source>
        <dbReference type="ARBA" id="ARBA00023157"/>
    </source>
</evidence>
<comment type="catalytic activity">
    <reaction evidence="11">
        <text>5-taurinomethyluridine(34) in tRNA + S-sulfanyl-L-cysteinyl-[protein] + AH2 + ATP = 5-taurinomethyl-2-thiouridine(34) in tRNA + L-cysteinyl-[protein] + A + AMP + diphosphate + H(+)</text>
        <dbReference type="Rhea" id="RHEA:47040"/>
        <dbReference type="Rhea" id="RHEA-COMP:10131"/>
        <dbReference type="Rhea" id="RHEA-COMP:11726"/>
        <dbReference type="Rhea" id="RHEA-COMP:11732"/>
        <dbReference type="Rhea" id="RHEA-COMP:11733"/>
        <dbReference type="ChEBI" id="CHEBI:13193"/>
        <dbReference type="ChEBI" id="CHEBI:15378"/>
        <dbReference type="ChEBI" id="CHEBI:17499"/>
        <dbReference type="ChEBI" id="CHEBI:29950"/>
        <dbReference type="ChEBI" id="CHEBI:30616"/>
        <dbReference type="ChEBI" id="CHEBI:33019"/>
        <dbReference type="ChEBI" id="CHEBI:61963"/>
        <dbReference type="ChEBI" id="CHEBI:87171"/>
        <dbReference type="ChEBI" id="CHEBI:87172"/>
        <dbReference type="ChEBI" id="CHEBI:456215"/>
        <dbReference type="EC" id="2.8.1.14"/>
    </reaction>
</comment>
<dbReference type="GO" id="GO:0005739">
    <property type="term" value="C:mitochondrion"/>
    <property type="evidence" value="ECO:0007669"/>
    <property type="project" value="TreeGrafter"/>
</dbReference>
<sequence>MSGGVDSTVSAWLLKQRGCQVEGRSQPGQTYWHEVFLPLIEDYQRGLTPNPDIFCNSRVKFDAFWRHCIQDLGADAIATGHYARTSFGDFGEHAHPDRAVQLLRSMDLHKDQTFFLSRVSESALRKVMFPVGGMTKDLVKQIAVQAGFEDIAKKKESMGICFIGRRKAGFQEFFQHYVEDLPGDIIDQETGRVLGQHRGVHMWTCGQRVPLTSDNRKLFVSHKDAGTKAIYVVNGSSHPALFCENFFASDPFWINGQPDQLRHGEKSLECQFRVQNNQPWTPCVINLGMSATSGRNWEYMDQGNLIVSSAKPLRAVTPGQHAVFYQGEVCLGSAIITRAGANFQTMGKASQIYDNKA</sequence>
<evidence type="ECO:0000256" key="7">
    <source>
        <dbReference type="ARBA" id="ARBA00022741"/>
    </source>
</evidence>
<dbReference type="InterPro" id="IPR046884">
    <property type="entry name" value="MnmA-like_central"/>
</dbReference>
<dbReference type="Gene3D" id="3.40.50.620">
    <property type="entry name" value="HUPs"/>
    <property type="match status" value="2"/>
</dbReference>
<dbReference type="NCBIfam" id="TIGR00420">
    <property type="entry name" value="trmU"/>
    <property type="match status" value="1"/>
</dbReference>
<keyword evidence="7" id="KW-0547">Nucleotide-binding</keyword>
<proteinExistence type="inferred from homology"/>
<dbReference type="GO" id="GO:0000049">
    <property type="term" value="F:tRNA binding"/>
    <property type="evidence" value="ECO:0007669"/>
    <property type="project" value="UniProtKB-KW"/>
</dbReference>
<dbReference type="Pfam" id="PF03054">
    <property type="entry name" value="tRNA_Me_trans"/>
    <property type="match status" value="1"/>
</dbReference>
<dbReference type="GO" id="GO:0005524">
    <property type="term" value="F:ATP binding"/>
    <property type="evidence" value="ECO:0007669"/>
    <property type="project" value="UniProtKB-KW"/>
</dbReference>
<dbReference type="PANTHER" id="PTHR11933:SF5">
    <property type="entry name" value="MITOCHONDRIAL TRNA-SPECIFIC 2-THIOURIDYLASE 1"/>
    <property type="match status" value="1"/>
</dbReference>
<dbReference type="InterPro" id="IPR014729">
    <property type="entry name" value="Rossmann-like_a/b/a_fold"/>
</dbReference>
<keyword evidence="4" id="KW-0820">tRNA-binding</keyword>
<protein>
    <recommendedName>
        <fullName evidence="3">tRNA-5-taurinomethyluridine 2-sulfurtransferase</fullName>
        <ecNumber evidence="3">2.8.1.14</ecNumber>
    </recommendedName>
</protein>
<accession>A0A553N674</accession>
<dbReference type="Gene3D" id="2.40.30.10">
    <property type="entry name" value="Translation factors"/>
    <property type="match status" value="1"/>
</dbReference>
<feature type="domain" description="tRNA-specific 2-thiouridylase MnmA-like central" evidence="13">
    <location>
        <begin position="171"/>
        <end position="233"/>
    </location>
</feature>
<dbReference type="PANTHER" id="PTHR11933">
    <property type="entry name" value="TRNA 5-METHYLAMINOMETHYL-2-THIOURIDYLATE -METHYLTRANSFERASE"/>
    <property type="match status" value="1"/>
</dbReference>
<dbReference type="EMBL" id="VCGU01000459">
    <property type="protein sequence ID" value="TRY60931.1"/>
    <property type="molecule type" value="Genomic_DNA"/>
</dbReference>
<comment type="function">
    <text evidence="1">Catalyzes the 2-thiolation of uridine at the wobble position (U34) of mitochondrial tRNA(Lys), tRNA(Glu) and tRNA(Gln). Required for the formation of 5-taurinomethyl-2-thiouridine (tm5s2U) of mitochondrial tRNA(Lys), tRNA(Glu), and tRNA(Gln) at the wobble position. ATP is required to activate the C2 atom of the wobble base.</text>
</comment>
<evidence type="ECO:0000256" key="4">
    <source>
        <dbReference type="ARBA" id="ARBA00022555"/>
    </source>
</evidence>
<comment type="caution">
    <text evidence="14">The sequence shown here is derived from an EMBL/GenBank/DDBJ whole genome shotgun (WGS) entry which is preliminary data.</text>
</comment>
<dbReference type="Pfam" id="PF20259">
    <property type="entry name" value="tRNA_Me_trans_M"/>
    <property type="match status" value="1"/>
</dbReference>
<evidence type="ECO:0000256" key="8">
    <source>
        <dbReference type="ARBA" id="ARBA00022840"/>
    </source>
</evidence>
<dbReference type="CDD" id="cd01998">
    <property type="entry name" value="MnmA_TRMU-like"/>
    <property type="match status" value="1"/>
</dbReference>
<dbReference type="Pfam" id="PF20258">
    <property type="entry name" value="tRNA_Me_trans_C"/>
    <property type="match status" value="1"/>
</dbReference>
<evidence type="ECO:0000256" key="6">
    <source>
        <dbReference type="ARBA" id="ARBA00022694"/>
    </source>
</evidence>
<keyword evidence="8" id="KW-0067">ATP-binding</keyword>
<evidence type="ECO:0000313" key="14">
    <source>
        <dbReference type="EMBL" id="TRY60931.1"/>
    </source>
</evidence>
<dbReference type="InterPro" id="IPR023382">
    <property type="entry name" value="MnmA-like_central_sf"/>
</dbReference>
<keyword evidence="10" id="KW-1015">Disulfide bond</keyword>
<dbReference type="STRING" id="6832.A0A553N674"/>
<evidence type="ECO:0000256" key="5">
    <source>
        <dbReference type="ARBA" id="ARBA00022679"/>
    </source>
</evidence>
<keyword evidence="5" id="KW-0808">Transferase</keyword>
<keyword evidence="6" id="KW-0819">tRNA processing</keyword>
<organism evidence="14 15">
    <name type="scientific">Tigriopus californicus</name>
    <name type="common">Marine copepod</name>
    <dbReference type="NCBI Taxonomy" id="6832"/>
    <lineage>
        <taxon>Eukaryota</taxon>
        <taxon>Metazoa</taxon>
        <taxon>Ecdysozoa</taxon>
        <taxon>Arthropoda</taxon>
        <taxon>Crustacea</taxon>
        <taxon>Multicrustacea</taxon>
        <taxon>Hexanauplia</taxon>
        <taxon>Copepoda</taxon>
        <taxon>Harpacticoida</taxon>
        <taxon>Harpacticidae</taxon>
        <taxon>Tigriopus</taxon>
    </lineage>
</organism>
<evidence type="ECO:0000256" key="1">
    <source>
        <dbReference type="ARBA" id="ARBA00003986"/>
    </source>
</evidence>
<evidence type="ECO:0000313" key="15">
    <source>
        <dbReference type="Proteomes" id="UP000318571"/>
    </source>
</evidence>
<reference evidence="14 15" key="1">
    <citation type="journal article" date="2018" name="Nat. Ecol. Evol.">
        <title>Genomic signatures of mitonuclear coevolution across populations of Tigriopus californicus.</title>
        <authorList>
            <person name="Barreto F.S."/>
            <person name="Watson E.T."/>
            <person name="Lima T.G."/>
            <person name="Willett C.S."/>
            <person name="Edmands S."/>
            <person name="Li W."/>
            <person name="Burton R.S."/>
        </authorList>
    </citation>
    <scope>NUCLEOTIDE SEQUENCE [LARGE SCALE GENOMIC DNA]</scope>
    <source>
        <strain evidence="14 15">San Diego</strain>
    </source>
</reference>
<dbReference type="Proteomes" id="UP000318571">
    <property type="component" value="Chromosome 8"/>
</dbReference>
<evidence type="ECO:0000259" key="12">
    <source>
        <dbReference type="Pfam" id="PF20258"/>
    </source>
</evidence>
<evidence type="ECO:0000256" key="11">
    <source>
        <dbReference type="ARBA" id="ARBA00049564"/>
    </source>
</evidence>
<dbReference type="GO" id="GO:0002143">
    <property type="term" value="P:tRNA wobble position uridine thiolation"/>
    <property type="evidence" value="ECO:0007669"/>
    <property type="project" value="TreeGrafter"/>
</dbReference>
<evidence type="ECO:0000256" key="2">
    <source>
        <dbReference type="ARBA" id="ARBA00006191"/>
    </source>
</evidence>
<dbReference type="EC" id="2.8.1.14" evidence="3"/>
<dbReference type="Gene3D" id="2.30.30.280">
    <property type="entry name" value="Adenine nucleotide alpha hydrolases-like domains"/>
    <property type="match status" value="1"/>
</dbReference>
<gene>
    <name evidence="14" type="ORF">TCAL_02132</name>
</gene>
<comment type="similarity">
    <text evidence="2">Belongs to the MnmA/TRMU family.</text>
</comment>
<feature type="domain" description="tRNA-specific 2-thiouridylase MnmA-like C-terminal" evidence="12">
    <location>
        <begin position="245"/>
        <end position="336"/>
    </location>
</feature>
<evidence type="ECO:0000256" key="9">
    <source>
        <dbReference type="ARBA" id="ARBA00022884"/>
    </source>
</evidence>
<evidence type="ECO:0000256" key="3">
    <source>
        <dbReference type="ARBA" id="ARBA00011953"/>
    </source>
</evidence>